<feature type="region of interest" description="Disordered" evidence="1">
    <location>
        <begin position="1"/>
        <end position="20"/>
    </location>
</feature>
<evidence type="ECO:0000313" key="3">
    <source>
        <dbReference type="Proteomes" id="UP001595952"/>
    </source>
</evidence>
<dbReference type="EMBL" id="JBHSEI010000016">
    <property type="protein sequence ID" value="MFC4640406.1"/>
    <property type="molecule type" value="Genomic_DNA"/>
</dbReference>
<comment type="caution">
    <text evidence="2">The sequence shown here is derived from an EMBL/GenBank/DDBJ whole genome shotgun (WGS) entry which is preliminary data.</text>
</comment>
<proteinExistence type="predicted"/>
<dbReference type="InterPro" id="IPR021454">
    <property type="entry name" value="DUF3105"/>
</dbReference>
<dbReference type="RefSeq" id="WP_380063390.1">
    <property type="nucleotide sequence ID" value="NZ_JBHSEI010000016.1"/>
</dbReference>
<gene>
    <name evidence="2" type="ORF">ACFO0D_18915</name>
</gene>
<evidence type="ECO:0000256" key="1">
    <source>
        <dbReference type="SAM" id="MobiDB-lite"/>
    </source>
</evidence>
<feature type="compositionally biased region" description="Polar residues" evidence="1">
    <location>
        <begin position="1"/>
        <end position="16"/>
    </location>
</feature>
<organism evidence="2 3">
    <name type="scientific">Deinococcus hohokamensis</name>
    <dbReference type="NCBI Taxonomy" id="309883"/>
    <lineage>
        <taxon>Bacteria</taxon>
        <taxon>Thermotogati</taxon>
        <taxon>Deinococcota</taxon>
        <taxon>Deinococci</taxon>
        <taxon>Deinococcales</taxon>
        <taxon>Deinococcaceae</taxon>
        <taxon>Deinococcus</taxon>
    </lineage>
</organism>
<sequence>MSPSRKTSSKQYPQSKTNKERLAAAQRQTTIRMAAIIGGLLAVVVAGAFAWTAATRIEGVSSYRYVGSVHETGAVTYAEAPPVGGPHHPTWFNCGVYSDPVQDTMAVHSMEHGAVWITYQPDLPEAQRQALEQLVEGHTYTLLSPYPGLKEAVVISAWNRQLRVNDANDPRLAKFLGKFEQGAQAPERGASCIGGASKA</sequence>
<reference evidence="3" key="1">
    <citation type="journal article" date="2019" name="Int. J. Syst. Evol. Microbiol.">
        <title>The Global Catalogue of Microorganisms (GCM) 10K type strain sequencing project: providing services to taxonomists for standard genome sequencing and annotation.</title>
        <authorList>
            <consortium name="The Broad Institute Genomics Platform"/>
            <consortium name="The Broad Institute Genome Sequencing Center for Infectious Disease"/>
            <person name="Wu L."/>
            <person name="Ma J."/>
        </authorList>
    </citation>
    <scope>NUCLEOTIDE SEQUENCE [LARGE SCALE GENOMIC DNA]</scope>
    <source>
        <strain evidence="3">CCUG 55995</strain>
    </source>
</reference>
<evidence type="ECO:0000313" key="2">
    <source>
        <dbReference type="EMBL" id="MFC4640406.1"/>
    </source>
</evidence>
<dbReference type="Pfam" id="PF11303">
    <property type="entry name" value="DUF3105"/>
    <property type="match status" value="1"/>
</dbReference>
<name>A0ABV9IDL0_9DEIO</name>
<accession>A0ABV9IDL0</accession>
<keyword evidence="3" id="KW-1185">Reference proteome</keyword>
<protein>
    <submittedName>
        <fullName evidence="2">DUF3105 domain-containing protein</fullName>
    </submittedName>
</protein>
<dbReference type="Proteomes" id="UP001595952">
    <property type="component" value="Unassembled WGS sequence"/>
</dbReference>